<name>A0ABR1D706_NECAM</name>
<dbReference type="PRINTS" id="PR00069">
    <property type="entry name" value="ALDKETRDTASE"/>
</dbReference>
<evidence type="ECO:0000259" key="1">
    <source>
        <dbReference type="Pfam" id="PF00248"/>
    </source>
</evidence>
<dbReference type="PIRSF" id="PIRSF000097">
    <property type="entry name" value="AKR"/>
    <property type="match status" value="1"/>
</dbReference>
<dbReference type="Pfam" id="PF00248">
    <property type="entry name" value="Aldo_ket_red"/>
    <property type="match status" value="2"/>
</dbReference>
<evidence type="ECO:0000313" key="3">
    <source>
        <dbReference type="Proteomes" id="UP001303046"/>
    </source>
</evidence>
<dbReference type="InterPro" id="IPR036812">
    <property type="entry name" value="NAD(P)_OxRdtase_dom_sf"/>
</dbReference>
<dbReference type="SUPFAM" id="SSF51430">
    <property type="entry name" value="NAD(P)-linked oxidoreductase"/>
    <property type="match status" value="1"/>
</dbReference>
<protein>
    <recommendedName>
        <fullName evidence="1">NADP-dependent oxidoreductase domain-containing protein</fullName>
    </recommendedName>
</protein>
<dbReference type="InterPro" id="IPR018170">
    <property type="entry name" value="Aldo/ket_reductase_CS"/>
</dbReference>
<dbReference type="Gene3D" id="3.20.20.100">
    <property type="entry name" value="NADP-dependent oxidoreductase domain"/>
    <property type="match status" value="1"/>
</dbReference>
<gene>
    <name evidence="2" type="primary">Necator_chrIII.g13185</name>
    <name evidence="2" type="ORF">RB195_012418</name>
</gene>
<reference evidence="2 3" key="1">
    <citation type="submission" date="2023-08" db="EMBL/GenBank/DDBJ databases">
        <title>A Necator americanus chromosomal reference genome.</title>
        <authorList>
            <person name="Ilik V."/>
            <person name="Petrzelkova K.J."/>
            <person name="Pardy F."/>
            <person name="Fuh T."/>
            <person name="Niatou-Singa F.S."/>
            <person name="Gouil Q."/>
            <person name="Baker L."/>
            <person name="Ritchie M.E."/>
            <person name="Jex A.R."/>
            <person name="Gazzola D."/>
            <person name="Li H."/>
            <person name="Toshio Fujiwara R."/>
            <person name="Zhan B."/>
            <person name="Aroian R.V."/>
            <person name="Pafco B."/>
            <person name="Schwarz E.M."/>
        </authorList>
    </citation>
    <scope>NUCLEOTIDE SEQUENCE [LARGE SCALE GENOMIC DNA]</scope>
    <source>
        <strain evidence="2 3">Aroian</strain>
        <tissue evidence="2">Whole animal</tissue>
    </source>
</reference>
<dbReference type="Proteomes" id="UP001303046">
    <property type="component" value="Unassembled WGS sequence"/>
</dbReference>
<dbReference type="EMBL" id="JAVFWL010000003">
    <property type="protein sequence ID" value="KAK6746293.1"/>
    <property type="molecule type" value="Genomic_DNA"/>
</dbReference>
<dbReference type="PROSITE" id="PS00063">
    <property type="entry name" value="ALDOKETO_REDUCTASE_3"/>
    <property type="match status" value="1"/>
</dbReference>
<evidence type="ECO:0000313" key="2">
    <source>
        <dbReference type="EMBL" id="KAK6746293.1"/>
    </source>
</evidence>
<dbReference type="PANTHER" id="PTHR11732">
    <property type="entry name" value="ALDO/KETO REDUCTASE"/>
    <property type="match status" value="1"/>
</dbReference>
<dbReference type="PROSITE" id="PS00798">
    <property type="entry name" value="ALDOKETO_REDUCTASE_1"/>
    <property type="match status" value="1"/>
</dbReference>
<organism evidence="2 3">
    <name type="scientific">Necator americanus</name>
    <name type="common">Human hookworm</name>
    <dbReference type="NCBI Taxonomy" id="51031"/>
    <lineage>
        <taxon>Eukaryota</taxon>
        <taxon>Metazoa</taxon>
        <taxon>Ecdysozoa</taxon>
        <taxon>Nematoda</taxon>
        <taxon>Chromadorea</taxon>
        <taxon>Rhabditida</taxon>
        <taxon>Rhabditina</taxon>
        <taxon>Rhabditomorpha</taxon>
        <taxon>Strongyloidea</taxon>
        <taxon>Ancylostomatidae</taxon>
        <taxon>Bunostominae</taxon>
        <taxon>Necator</taxon>
    </lineage>
</organism>
<keyword evidence="3" id="KW-1185">Reference proteome</keyword>
<dbReference type="InterPro" id="IPR020471">
    <property type="entry name" value="AKR"/>
</dbReference>
<dbReference type="InterPro" id="IPR023210">
    <property type="entry name" value="NADP_OxRdtase_dom"/>
</dbReference>
<accession>A0ABR1D706</accession>
<proteinExistence type="predicted"/>
<dbReference type="PROSITE" id="PS00062">
    <property type="entry name" value="ALDOKETO_REDUCTASE_2"/>
    <property type="match status" value="1"/>
</dbReference>
<sequence length="297" mass="33894">MTVPSIKLSSGHEMPIVGLGTWQSKPGEVGKALETALTAGYRHIDCAWAYGNQVEIGETLTKMFSSSLKREDVFITSKVWNTFHSTDACKKHVLNILDQLRLDYIDLMLIHWPMGYEEGGEPFPKRQDSDKMKYSDVDYLTTWKVLEDFVNEGKIRSIGISNFNHKQIERVISNSTIKPAVLQVELHPYFQQKKLRNFCKENGIAVTAYSSLVVKKIAEAHGKTTAQVALRWATQLDVIVIPKSTSEARIKENLALFDFKLTDAEMKEMEGLDRGWRIVDLTARDSDHPYFPFLEEY</sequence>
<comment type="caution">
    <text evidence="2">The sequence shown here is derived from an EMBL/GenBank/DDBJ whole genome shotgun (WGS) entry which is preliminary data.</text>
</comment>
<feature type="domain" description="NADP-dependent oxidoreductase" evidence="1">
    <location>
        <begin position="18"/>
        <end position="212"/>
    </location>
</feature>
<feature type="domain" description="NADP-dependent oxidoreductase" evidence="1">
    <location>
        <begin position="214"/>
        <end position="273"/>
    </location>
</feature>